<reference evidence="2 3" key="1">
    <citation type="submission" date="2019-11" db="EMBL/GenBank/DDBJ databases">
        <title>Pseudooceanicola pacifica sp. nov., isolated from deep-sea sediment of the Pacific Ocean.</title>
        <authorList>
            <person name="Lyu L."/>
        </authorList>
    </citation>
    <scope>NUCLEOTIDE SEQUENCE [LARGE SCALE GENOMIC DNA]</scope>
    <source>
        <strain evidence="2 3">216_PA32_1</strain>
    </source>
</reference>
<gene>
    <name evidence="2" type="ORF">GLS40_09740</name>
</gene>
<dbReference type="InterPro" id="IPR002347">
    <property type="entry name" value="SDR_fam"/>
</dbReference>
<dbReference type="PANTHER" id="PTHR42879">
    <property type="entry name" value="3-OXOACYL-(ACYL-CARRIER-PROTEIN) REDUCTASE"/>
    <property type="match status" value="1"/>
</dbReference>
<dbReference type="PRINTS" id="PR00081">
    <property type="entry name" value="GDHRDH"/>
</dbReference>
<comment type="similarity">
    <text evidence="1">Belongs to the short-chain dehydrogenases/reductases (SDR) family.</text>
</comment>
<evidence type="ECO:0000313" key="2">
    <source>
        <dbReference type="EMBL" id="MWB78306.1"/>
    </source>
</evidence>
<dbReference type="GO" id="GO:0047936">
    <property type="term" value="F:glucose 1-dehydrogenase [NAD(P)+] activity"/>
    <property type="evidence" value="ECO:0007669"/>
    <property type="project" value="UniProtKB-EC"/>
</dbReference>
<dbReference type="PANTHER" id="PTHR42879:SF2">
    <property type="entry name" value="3-OXOACYL-[ACYL-CARRIER-PROTEIN] REDUCTASE FABG"/>
    <property type="match status" value="1"/>
</dbReference>
<protein>
    <submittedName>
        <fullName evidence="2">Glucose 1-dehydrogenase</fullName>
        <ecNumber evidence="2">1.1.1.47</ecNumber>
    </submittedName>
</protein>
<accession>A0A844W2C8</accession>
<dbReference type="RefSeq" id="WP_160382565.1">
    <property type="nucleotide sequence ID" value="NZ_WNXQ01000004.1"/>
</dbReference>
<dbReference type="AlphaFoldDB" id="A0A844W2C8"/>
<keyword evidence="3" id="KW-1185">Reference proteome</keyword>
<evidence type="ECO:0000256" key="1">
    <source>
        <dbReference type="ARBA" id="ARBA00006484"/>
    </source>
</evidence>
<dbReference type="SUPFAM" id="SSF51735">
    <property type="entry name" value="NAD(P)-binding Rossmann-fold domains"/>
    <property type="match status" value="1"/>
</dbReference>
<dbReference type="EMBL" id="WNXQ01000004">
    <property type="protein sequence ID" value="MWB78306.1"/>
    <property type="molecule type" value="Genomic_DNA"/>
</dbReference>
<sequence>MQTLNGQVAWVTGASRGIGAQTARLLASRGAAIVVGYGNAQAEARTVAESIIAAGGRAVISGGDLRQRETAEAAVRAALDNFGRLDILVTAAGVNHWGGVEQITEEEVSDVIEVNLLGTLLSIQAAVPGMSDGARIVTVSSRLAQNPQAGSALYSASKAAVIALTESCAKELGPRGIRVNSVAPGLVETDMTREAVAARGASVAQQTPFGRIGQPEDIARAIAMLVSQDAQWITGRTLRADGGLT</sequence>
<dbReference type="InterPro" id="IPR050259">
    <property type="entry name" value="SDR"/>
</dbReference>
<dbReference type="PRINTS" id="PR00080">
    <property type="entry name" value="SDRFAMILY"/>
</dbReference>
<dbReference type="Pfam" id="PF13561">
    <property type="entry name" value="adh_short_C2"/>
    <property type="match status" value="1"/>
</dbReference>
<keyword evidence="2" id="KW-0560">Oxidoreductase</keyword>
<organism evidence="2 3">
    <name type="scientific">Pseudooceanicola pacificus</name>
    <dbReference type="NCBI Taxonomy" id="2676438"/>
    <lineage>
        <taxon>Bacteria</taxon>
        <taxon>Pseudomonadati</taxon>
        <taxon>Pseudomonadota</taxon>
        <taxon>Alphaproteobacteria</taxon>
        <taxon>Rhodobacterales</taxon>
        <taxon>Paracoccaceae</taxon>
        <taxon>Pseudooceanicola</taxon>
    </lineage>
</organism>
<comment type="caution">
    <text evidence="2">The sequence shown here is derived from an EMBL/GenBank/DDBJ whole genome shotgun (WGS) entry which is preliminary data.</text>
</comment>
<dbReference type="InterPro" id="IPR036291">
    <property type="entry name" value="NAD(P)-bd_dom_sf"/>
</dbReference>
<evidence type="ECO:0000313" key="3">
    <source>
        <dbReference type="Proteomes" id="UP000443843"/>
    </source>
</evidence>
<dbReference type="FunFam" id="3.40.50.720:FF:000084">
    <property type="entry name" value="Short-chain dehydrogenase reductase"/>
    <property type="match status" value="1"/>
</dbReference>
<name>A0A844W2C8_9RHOB</name>
<dbReference type="NCBIfam" id="NF005559">
    <property type="entry name" value="PRK07231.1"/>
    <property type="match status" value="1"/>
</dbReference>
<dbReference type="EC" id="1.1.1.47" evidence="2"/>
<dbReference type="Proteomes" id="UP000443843">
    <property type="component" value="Unassembled WGS sequence"/>
</dbReference>
<dbReference type="Gene3D" id="3.40.50.720">
    <property type="entry name" value="NAD(P)-binding Rossmann-like Domain"/>
    <property type="match status" value="1"/>
</dbReference>
<proteinExistence type="inferred from homology"/>